<accession>A0A3B7LYC9</accession>
<reference evidence="3" key="1">
    <citation type="submission" date="2018-09" db="EMBL/GenBank/DDBJ databases">
        <title>The complete genome of Acinetobacter sp. strain WCHAc010005.</title>
        <authorList>
            <person name="Hu Y."/>
            <person name="Long H."/>
            <person name="Feng Y."/>
            <person name="Zong Z."/>
        </authorList>
    </citation>
    <scope>NUCLEOTIDE SEQUENCE [LARGE SCALE GENOMIC DNA]</scope>
    <source>
        <strain evidence="3">WCHAc010005</strain>
    </source>
</reference>
<proteinExistence type="predicted"/>
<keyword evidence="1" id="KW-0472">Membrane</keyword>
<dbReference type="AlphaFoldDB" id="A0A3B7LYC9"/>
<dbReference type="EMBL" id="CP032134">
    <property type="protein sequence ID" value="AXY56974.1"/>
    <property type="molecule type" value="Genomic_DNA"/>
</dbReference>
<keyword evidence="1" id="KW-0812">Transmembrane</keyword>
<sequence>MLYHQYHCACCDKVVASVAKECPECGSHNIRSPYGFWIFCIVTCLVVIVIVKSVHVYLNSHQEPAHPTLLDVLNQGNQKTLR</sequence>
<feature type="transmembrane region" description="Helical" evidence="1">
    <location>
        <begin position="36"/>
        <end position="58"/>
    </location>
</feature>
<evidence type="ECO:0000313" key="2">
    <source>
        <dbReference type="EMBL" id="AXY56974.1"/>
    </source>
</evidence>
<dbReference type="Proteomes" id="UP000263753">
    <property type="component" value="Chromosome"/>
</dbReference>
<organism evidence="2 3">
    <name type="scientific">Acinetobacter chinensis</name>
    <dbReference type="NCBI Taxonomy" id="2004650"/>
    <lineage>
        <taxon>Bacteria</taxon>
        <taxon>Pseudomonadati</taxon>
        <taxon>Pseudomonadota</taxon>
        <taxon>Gammaproteobacteria</taxon>
        <taxon>Moraxellales</taxon>
        <taxon>Moraxellaceae</taxon>
        <taxon>Acinetobacter</taxon>
    </lineage>
</organism>
<evidence type="ECO:0000313" key="3">
    <source>
        <dbReference type="Proteomes" id="UP000263753"/>
    </source>
</evidence>
<evidence type="ECO:0000256" key="1">
    <source>
        <dbReference type="SAM" id="Phobius"/>
    </source>
</evidence>
<dbReference type="KEGG" id="achi:CDG60_10615"/>
<keyword evidence="1" id="KW-1133">Transmembrane helix</keyword>
<protein>
    <submittedName>
        <fullName evidence="2">Uncharacterized protein</fullName>
    </submittedName>
</protein>
<name>A0A3B7LYC9_9GAMM</name>
<gene>
    <name evidence="2" type="ORF">CDG60_10615</name>
</gene>